<dbReference type="InterPro" id="IPR000073">
    <property type="entry name" value="AB_hydrolase_1"/>
</dbReference>
<dbReference type="PANTHER" id="PTHR43329">
    <property type="entry name" value="EPOXIDE HYDROLASE"/>
    <property type="match status" value="1"/>
</dbReference>
<dbReference type="InterPro" id="IPR029058">
    <property type="entry name" value="AB_hydrolase_fold"/>
</dbReference>
<evidence type="ECO:0000313" key="3">
    <source>
        <dbReference type="EMBL" id="SUZ97427.1"/>
    </source>
</evidence>
<evidence type="ECO:0000259" key="2">
    <source>
        <dbReference type="Pfam" id="PF00561"/>
    </source>
</evidence>
<dbReference type="PRINTS" id="PR00412">
    <property type="entry name" value="EPOXHYDRLASE"/>
</dbReference>
<name>A0A381S5C0_9ZZZZ</name>
<dbReference type="EMBL" id="UINC01002509">
    <property type="protein sequence ID" value="SUZ97427.1"/>
    <property type="molecule type" value="Genomic_DNA"/>
</dbReference>
<sequence>VKFARTSVLNIGYEEHGDPSGFPIMLLHGFPYDIRSFDGVVPPLVEGGYRVIVPYLRGYGATTFVDLDAPRMAEQAAIGQDVVDLAEALNIGRLALAGFDWGLRAACIASILHPEMVAGFVAMGGYSVQDTVNKESPAPAFREARMWYQWYFNTEQGRVGLEENRRDIVRHLWETWAPTWKYTDEAFNQSAPSFDNPDFVDIVVHSYRHRHINAPGENRFIEVERKLAEGPPVTVPSIVLRGGDSGLGAPSEDPSEDERNFTNLVARRIVAKAGHDLPVQRPDAVSEALLELL</sequence>
<feature type="domain" description="AB hydrolase-1" evidence="2">
    <location>
        <begin position="23"/>
        <end position="277"/>
    </location>
</feature>
<dbReference type="InterPro" id="IPR000639">
    <property type="entry name" value="Epox_hydrolase-like"/>
</dbReference>
<dbReference type="GO" id="GO:0016787">
    <property type="term" value="F:hydrolase activity"/>
    <property type="evidence" value="ECO:0007669"/>
    <property type="project" value="UniProtKB-KW"/>
</dbReference>
<reference evidence="3" key="1">
    <citation type="submission" date="2018-05" db="EMBL/GenBank/DDBJ databases">
        <authorList>
            <person name="Lanie J.A."/>
            <person name="Ng W.-L."/>
            <person name="Kazmierczak K.M."/>
            <person name="Andrzejewski T.M."/>
            <person name="Davidsen T.M."/>
            <person name="Wayne K.J."/>
            <person name="Tettelin H."/>
            <person name="Glass J.I."/>
            <person name="Rusch D."/>
            <person name="Podicherti R."/>
            <person name="Tsui H.-C.T."/>
            <person name="Winkler M.E."/>
        </authorList>
    </citation>
    <scope>NUCLEOTIDE SEQUENCE</scope>
</reference>
<evidence type="ECO:0000256" key="1">
    <source>
        <dbReference type="ARBA" id="ARBA00022801"/>
    </source>
</evidence>
<dbReference type="SUPFAM" id="SSF53474">
    <property type="entry name" value="alpha/beta-Hydrolases"/>
    <property type="match status" value="1"/>
</dbReference>
<gene>
    <name evidence="3" type="ORF">METZ01_LOCUS50281</name>
</gene>
<proteinExistence type="predicted"/>
<dbReference type="Gene3D" id="3.40.50.1820">
    <property type="entry name" value="alpha/beta hydrolase"/>
    <property type="match status" value="1"/>
</dbReference>
<accession>A0A381S5C0</accession>
<dbReference type="Pfam" id="PF00561">
    <property type="entry name" value="Abhydrolase_1"/>
    <property type="match status" value="1"/>
</dbReference>
<organism evidence="3">
    <name type="scientific">marine metagenome</name>
    <dbReference type="NCBI Taxonomy" id="408172"/>
    <lineage>
        <taxon>unclassified sequences</taxon>
        <taxon>metagenomes</taxon>
        <taxon>ecological metagenomes</taxon>
    </lineage>
</organism>
<dbReference type="AlphaFoldDB" id="A0A381S5C0"/>
<protein>
    <recommendedName>
        <fullName evidence="2">AB hydrolase-1 domain-containing protein</fullName>
    </recommendedName>
</protein>
<keyword evidence="1" id="KW-0378">Hydrolase</keyword>
<feature type="non-terminal residue" evidence="3">
    <location>
        <position position="1"/>
    </location>
</feature>